<feature type="signal peptide" evidence="5">
    <location>
        <begin position="1"/>
        <end position="33"/>
    </location>
</feature>
<comment type="similarity">
    <text evidence="1">Belongs to the peptidase C40 family.</text>
</comment>
<dbReference type="OrthoDB" id="9815778at2"/>
<organism evidence="7 8">
    <name type="scientific">Klugiella xanthotipulae</name>
    <dbReference type="NCBI Taxonomy" id="244735"/>
    <lineage>
        <taxon>Bacteria</taxon>
        <taxon>Bacillati</taxon>
        <taxon>Actinomycetota</taxon>
        <taxon>Actinomycetes</taxon>
        <taxon>Micrococcales</taxon>
        <taxon>Microbacteriaceae</taxon>
        <taxon>Klugiella</taxon>
    </lineage>
</organism>
<dbReference type="GO" id="GO:0006508">
    <property type="term" value="P:proteolysis"/>
    <property type="evidence" value="ECO:0007669"/>
    <property type="project" value="UniProtKB-KW"/>
</dbReference>
<dbReference type="PANTHER" id="PTHR47359:SF3">
    <property type="entry name" value="NLP_P60 DOMAIN-CONTAINING PROTEIN-RELATED"/>
    <property type="match status" value="1"/>
</dbReference>
<dbReference type="AlphaFoldDB" id="A0A543I6Z0"/>
<keyword evidence="3 7" id="KW-0378">Hydrolase</keyword>
<evidence type="ECO:0000256" key="4">
    <source>
        <dbReference type="ARBA" id="ARBA00022807"/>
    </source>
</evidence>
<evidence type="ECO:0000256" key="5">
    <source>
        <dbReference type="SAM" id="SignalP"/>
    </source>
</evidence>
<gene>
    <name evidence="7" type="ORF">FB466_1188</name>
</gene>
<evidence type="ECO:0000313" key="8">
    <source>
        <dbReference type="Proteomes" id="UP000318331"/>
    </source>
</evidence>
<evidence type="ECO:0000256" key="2">
    <source>
        <dbReference type="ARBA" id="ARBA00022670"/>
    </source>
</evidence>
<dbReference type="SUPFAM" id="SSF54001">
    <property type="entry name" value="Cysteine proteinases"/>
    <property type="match status" value="1"/>
</dbReference>
<evidence type="ECO:0000259" key="6">
    <source>
        <dbReference type="PROSITE" id="PS51935"/>
    </source>
</evidence>
<dbReference type="PANTHER" id="PTHR47359">
    <property type="entry name" value="PEPTIDOGLYCAN DL-ENDOPEPTIDASE CWLO"/>
    <property type="match status" value="1"/>
</dbReference>
<dbReference type="PROSITE" id="PS51935">
    <property type="entry name" value="NLPC_P60"/>
    <property type="match status" value="1"/>
</dbReference>
<evidence type="ECO:0000256" key="3">
    <source>
        <dbReference type="ARBA" id="ARBA00022801"/>
    </source>
</evidence>
<keyword evidence="4" id="KW-0788">Thiol protease</keyword>
<name>A0A543I6Z0_9MICO</name>
<dbReference type="Pfam" id="PF00877">
    <property type="entry name" value="NLPC_P60"/>
    <property type="match status" value="1"/>
</dbReference>
<dbReference type="InterPro" id="IPR000064">
    <property type="entry name" value="NLP_P60_dom"/>
</dbReference>
<dbReference type="GO" id="GO:0008234">
    <property type="term" value="F:cysteine-type peptidase activity"/>
    <property type="evidence" value="ECO:0007669"/>
    <property type="project" value="UniProtKB-KW"/>
</dbReference>
<keyword evidence="5" id="KW-0732">Signal</keyword>
<feature type="domain" description="NlpC/P60" evidence="6">
    <location>
        <begin position="117"/>
        <end position="226"/>
    </location>
</feature>
<comment type="caution">
    <text evidence="7">The sequence shown here is derived from an EMBL/GenBank/DDBJ whole genome shotgun (WGS) entry which is preliminary data.</text>
</comment>
<proteinExistence type="inferred from homology"/>
<feature type="chain" id="PRO_5022141482" evidence="5">
    <location>
        <begin position="34"/>
        <end position="226"/>
    </location>
</feature>
<keyword evidence="2" id="KW-0645">Protease</keyword>
<dbReference type="InterPro" id="IPR051794">
    <property type="entry name" value="PG_Endopeptidase_C40"/>
</dbReference>
<dbReference type="EMBL" id="VFPN01000001">
    <property type="protein sequence ID" value="TQM66348.1"/>
    <property type="molecule type" value="Genomic_DNA"/>
</dbReference>
<dbReference type="Gene3D" id="3.90.1720.10">
    <property type="entry name" value="endopeptidase domain like (from Nostoc punctiforme)"/>
    <property type="match status" value="1"/>
</dbReference>
<sequence>MGLRSSVRSHLREACALLIGVGTLATCALPAYAATPEDSSAAIAPVSFQSLTVGSAVTEDPLDVSSFSATTLATIDAQIASETAAQEAEAAAARASVASAASDTAAAALPPVAAPVNVNGGSLVDIAATKVGSVYVSGAAGPDAFDCSGFTSWVYAQLGVSVPRSSDAQRYQGTVVSAAEAQPGDIVWTPGHVGIYIGGNQMIDAGTPATGVHVSTMWFAPVFLRF</sequence>
<evidence type="ECO:0000256" key="1">
    <source>
        <dbReference type="ARBA" id="ARBA00007074"/>
    </source>
</evidence>
<protein>
    <submittedName>
        <fullName evidence="7">Cell wall-associated NlpC family hydrolase</fullName>
    </submittedName>
</protein>
<reference evidence="7 8" key="1">
    <citation type="submission" date="2019-06" db="EMBL/GenBank/DDBJ databases">
        <title>Sequencing the genomes of 1000 actinobacteria strains.</title>
        <authorList>
            <person name="Klenk H.-P."/>
        </authorList>
    </citation>
    <scope>NUCLEOTIDE SEQUENCE [LARGE SCALE GENOMIC DNA]</scope>
    <source>
        <strain evidence="7 8">DSM 18031</strain>
    </source>
</reference>
<accession>A0A543I6Z0</accession>
<dbReference type="InterPro" id="IPR038765">
    <property type="entry name" value="Papain-like_cys_pep_sf"/>
</dbReference>
<dbReference type="Proteomes" id="UP000318331">
    <property type="component" value="Unassembled WGS sequence"/>
</dbReference>
<evidence type="ECO:0000313" key="7">
    <source>
        <dbReference type="EMBL" id="TQM66348.1"/>
    </source>
</evidence>
<keyword evidence="8" id="KW-1185">Reference proteome</keyword>